<gene>
    <name evidence="4" type="ORF">E4U60_006185</name>
</gene>
<feature type="compositionally biased region" description="Basic residues" evidence="2">
    <location>
        <begin position="10"/>
        <end position="23"/>
    </location>
</feature>
<organism evidence="4 5">
    <name type="scientific">Claviceps pazoutovae</name>
    <dbReference type="NCBI Taxonomy" id="1649127"/>
    <lineage>
        <taxon>Eukaryota</taxon>
        <taxon>Fungi</taxon>
        <taxon>Dikarya</taxon>
        <taxon>Ascomycota</taxon>
        <taxon>Pezizomycotina</taxon>
        <taxon>Sordariomycetes</taxon>
        <taxon>Hypocreomycetidae</taxon>
        <taxon>Hypocreales</taxon>
        <taxon>Clavicipitaceae</taxon>
        <taxon>Claviceps</taxon>
    </lineage>
</organism>
<dbReference type="InterPro" id="IPR016181">
    <property type="entry name" value="Acyl_CoA_acyltransferase"/>
</dbReference>
<name>A0A9P7MGG8_9HYPO</name>
<dbReference type="InterPro" id="IPR019432">
    <property type="entry name" value="Acyltransferase_MbtK/IucB-like"/>
</dbReference>
<dbReference type="Gene3D" id="3.40.630.30">
    <property type="match status" value="1"/>
</dbReference>
<reference evidence="4 5" key="1">
    <citation type="journal article" date="2020" name="bioRxiv">
        <title>Whole genome comparisons of ergot fungi reveals the divergence and evolution of species within the genus Claviceps are the result of varying mechanisms driving genome evolution and host range expansion.</title>
        <authorList>
            <person name="Wyka S.A."/>
            <person name="Mondo S.J."/>
            <person name="Liu M."/>
            <person name="Dettman J."/>
            <person name="Nalam V."/>
            <person name="Broders K.D."/>
        </authorList>
    </citation>
    <scope>NUCLEOTIDE SEQUENCE [LARGE SCALE GENOMIC DNA]</scope>
    <source>
        <strain evidence="4 5">CCC 1485</strain>
    </source>
</reference>
<sequence length="452" mass="52207">MASSTSQQPQKKHPSSVKIRLPHPYRTTYHLHLAPTPPPPTDGSRTYFLRRDEQSVDEGEPFPVVLHDESILFTKLGPAPDVIDEADNTEWARARRSPAWRIDWTASAATPTLGHVWLFLYAFFTMHHDVETFRVRLQGQDAADVTEQLLLSMVAIQHPRRINSNNKPSRECKESSDSSDSSDGGELLLLRSAFWQGCASPLGTRPVWLPIWPSAQTVPHLDYTIDATQNTFLRHPRRRPKPTPGSLLYSRYIPSLDEHFSLTALDYRNPQHLDLFHRWQNDSRVAQGWRESGSLDHHRAYLADLHADPHVITVLGSFNDVPFAYFEIYWAKEDRMGMHYAAGDFDRGRHSLVGEDAFRGTYRVMAWWPSVMHYIFLDDHRTENVVGEPRLTGAKVLMYEYMFGLHQDQWIDLPHKRSNLVKCSRERFFQICPFEQHTKHIAGTTFTFPSRL</sequence>
<evidence type="ECO:0000256" key="2">
    <source>
        <dbReference type="SAM" id="MobiDB-lite"/>
    </source>
</evidence>
<keyword evidence="5" id="KW-1185">Reference proteome</keyword>
<comment type="similarity">
    <text evidence="1">Belongs to the lysine N-acyltransferase MbtK family.</text>
</comment>
<dbReference type="OrthoDB" id="4250781at2759"/>
<dbReference type="Proteomes" id="UP000706124">
    <property type="component" value="Unassembled WGS sequence"/>
</dbReference>
<evidence type="ECO:0000313" key="4">
    <source>
        <dbReference type="EMBL" id="KAG5944168.1"/>
    </source>
</evidence>
<dbReference type="SUPFAM" id="SSF55729">
    <property type="entry name" value="Acyl-CoA N-acyltransferases (Nat)"/>
    <property type="match status" value="1"/>
</dbReference>
<dbReference type="AlphaFoldDB" id="A0A9P7MGG8"/>
<feature type="domain" description="Acyltransferase MbtK/IucB-like conserved" evidence="3">
    <location>
        <begin position="263"/>
        <end position="312"/>
    </location>
</feature>
<protein>
    <recommendedName>
        <fullName evidence="3">Acyltransferase MbtK/IucB-like conserved domain-containing protein</fullName>
    </recommendedName>
</protein>
<dbReference type="PANTHER" id="PTHR31438">
    <property type="entry name" value="LYSINE N-ACYLTRANSFERASE C17G9.06C-RELATED"/>
    <property type="match status" value="1"/>
</dbReference>
<evidence type="ECO:0000313" key="5">
    <source>
        <dbReference type="Proteomes" id="UP000706124"/>
    </source>
</evidence>
<dbReference type="EMBL" id="SRPO01000059">
    <property type="protein sequence ID" value="KAG5944168.1"/>
    <property type="molecule type" value="Genomic_DNA"/>
</dbReference>
<accession>A0A9P7MGG8</accession>
<dbReference type="SMART" id="SM01006">
    <property type="entry name" value="AlcB"/>
    <property type="match status" value="1"/>
</dbReference>
<evidence type="ECO:0000259" key="3">
    <source>
        <dbReference type="SMART" id="SM01006"/>
    </source>
</evidence>
<evidence type="ECO:0000256" key="1">
    <source>
        <dbReference type="ARBA" id="ARBA00009893"/>
    </source>
</evidence>
<feature type="region of interest" description="Disordered" evidence="2">
    <location>
        <begin position="162"/>
        <end position="184"/>
    </location>
</feature>
<dbReference type="PANTHER" id="PTHR31438:SF7">
    <property type="entry name" value="ACYLTRANSFERASE MBTK_IUCB-LIKE CONSERVED DOMAIN-CONTAINING PROTEIN"/>
    <property type="match status" value="1"/>
</dbReference>
<dbReference type="GO" id="GO:0019290">
    <property type="term" value="P:siderophore biosynthetic process"/>
    <property type="evidence" value="ECO:0007669"/>
    <property type="project" value="InterPro"/>
</dbReference>
<dbReference type="GO" id="GO:0016410">
    <property type="term" value="F:N-acyltransferase activity"/>
    <property type="evidence" value="ECO:0007669"/>
    <property type="project" value="TreeGrafter"/>
</dbReference>
<feature type="region of interest" description="Disordered" evidence="2">
    <location>
        <begin position="1"/>
        <end position="23"/>
    </location>
</feature>
<comment type="caution">
    <text evidence="4">The sequence shown here is derived from an EMBL/GenBank/DDBJ whole genome shotgun (WGS) entry which is preliminary data.</text>
</comment>
<dbReference type="Pfam" id="PF13523">
    <property type="entry name" value="Acetyltransf_8"/>
    <property type="match status" value="1"/>
</dbReference>
<proteinExistence type="inferred from homology"/>